<dbReference type="AlphaFoldDB" id="A0A2C9ER45"/>
<feature type="domain" description="YjiS-like" evidence="1">
    <location>
        <begin position="23"/>
        <end position="59"/>
    </location>
</feature>
<evidence type="ECO:0000259" key="1">
    <source>
        <dbReference type="Pfam" id="PF06568"/>
    </source>
</evidence>
<protein>
    <recommendedName>
        <fullName evidence="1">YjiS-like domain-containing protein</fullName>
    </recommendedName>
</protein>
<dbReference type="HOGENOM" id="CLU_184490_0_0_6"/>
<dbReference type="KEGG" id="pprc:PFLCHA0_c43200"/>
<proteinExistence type="predicted"/>
<name>A0A2C9ER45_PSEPH</name>
<accession>A0A2C9ER45</accession>
<dbReference type="InterPro" id="IPR009506">
    <property type="entry name" value="YjiS-like"/>
</dbReference>
<dbReference type="Pfam" id="PF06568">
    <property type="entry name" value="YjiS-like"/>
    <property type="match status" value="1"/>
</dbReference>
<evidence type="ECO:0000313" key="3">
    <source>
        <dbReference type="Proteomes" id="UP000013940"/>
    </source>
</evidence>
<dbReference type="EMBL" id="CP003190">
    <property type="protein sequence ID" value="AGL86079.1"/>
    <property type="molecule type" value="Genomic_DNA"/>
</dbReference>
<dbReference type="RefSeq" id="WP_015636535.1">
    <property type="nucleotide sequence ID" value="NC_021237.1"/>
</dbReference>
<organism evidence="2 3">
    <name type="scientific">Pseudomonas protegens (strain DSM 19095 / LMG 27888 / CFBP 6595 / CHA0)</name>
    <dbReference type="NCBI Taxonomy" id="1124983"/>
    <lineage>
        <taxon>Bacteria</taxon>
        <taxon>Pseudomonadati</taxon>
        <taxon>Pseudomonadota</taxon>
        <taxon>Gammaproteobacteria</taxon>
        <taxon>Pseudomonadales</taxon>
        <taxon>Pseudomonadaceae</taxon>
        <taxon>Pseudomonas</taxon>
    </lineage>
</organism>
<gene>
    <name evidence="2" type="ORF">PFLCHA0_c43200</name>
</gene>
<evidence type="ECO:0000313" key="2">
    <source>
        <dbReference type="EMBL" id="AGL86079.1"/>
    </source>
</evidence>
<dbReference type="eggNOG" id="COG5457">
    <property type="taxonomic scope" value="Bacteria"/>
</dbReference>
<sequence length="73" mass="8504">MKAQKGYLLVHKLPIQALSLRALWHQVVRWHELAQERRMLAGLSDSALHDLGLSRADVEHEAVRPFWDDPMHK</sequence>
<reference evidence="3" key="1">
    <citation type="journal article" date="2014" name="Genome Announc.">
        <title>Full-genome sequence of the plant growth-promoting bacterium Pseudomonas protegens CHA0.</title>
        <authorList>
            <person name="Jousset A."/>
            <person name="Schuldes J."/>
            <person name="Keel C."/>
            <person name="Maurhofer M."/>
            <person name="Daniel R."/>
            <person name="Scheu S."/>
            <person name="Thuermer A."/>
        </authorList>
    </citation>
    <scope>NUCLEOTIDE SEQUENCE [LARGE SCALE GENOMIC DNA]</scope>
    <source>
        <strain evidence="3">DSM 19095 / LMG 27888 / CFBP 6595 / CHA0</strain>
    </source>
</reference>
<dbReference type="Proteomes" id="UP000013940">
    <property type="component" value="Chromosome"/>
</dbReference>
<dbReference type="GeneID" id="57477324"/>